<dbReference type="Proteomes" id="UP000198769">
    <property type="component" value="Unassembled WGS sequence"/>
</dbReference>
<sequence length="200" mass="23738">MATNIDFKNLWQQQTAEKPSIEELLGRLKKFKNENLRRLLVTNILLILTSLLIGFIWYYYQPQFLSTKIGIVLVILAMVIFLFAYNKLFSSIYTLDSTQTNAEYLQSLYSLKSKQKFMQTTMLNLYFIMLFAGISLYLYEYASRMEIMYAVLTYGITFLWIAFNWFYLRPKAIRKQQGKLNGLILKFEEINQQLKEQEIS</sequence>
<reference evidence="3" key="1">
    <citation type="submission" date="2016-10" db="EMBL/GenBank/DDBJ databases">
        <authorList>
            <person name="Varghese N."/>
            <person name="Submissions S."/>
        </authorList>
    </citation>
    <scope>NUCLEOTIDE SEQUENCE [LARGE SCALE GENOMIC DNA]</scope>
    <source>
        <strain evidence="3">DSM 25575</strain>
    </source>
</reference>
<evidence type="ECO:0000313" key="2">
    <source>
        <dbReference type="EMBL" id="SFN57156.1"/>
    </source>
</evidence>
<feature type="transmembrane region" description="Helical" evidence="1">
    <location>
        <begin position="147"/>
        <end position="168"/>
    </location>
</feature>
<keyword evidence="1" id="KW-0812">Transmembrane</keyword>
<evidence type="ECO:0000256" key="1">
    <source>
        <dbReference type="SAM" id="Phobius"/>
    </source>
</evidence>
<feature type="transmembrane region" description="Helical" evidence="1">
    <location>
        <begin position="66"/>
        <end position="85"/>
    </location>
</feature>
<gene>
    <name evidence="2" type="ORF">SAMN05421594_3301</name>
</gene>
<name>A0A1I5A452_CHROL</name>
<accession>A0A1I5A452</accession>
<dbReference type="OrthoDB" id="795301at2"/>
<protein>
    <submittedName>
        <fullName evidence="2">Uncharacterized protein</fullName>
    </submittedName>
</protein>
<feature type="transmembrane region" description="Helical" evidence="1">
    <location>
        <begin position="39"/>
        <end position="60"/>
    </location>
</feature>
<keyword evidence="3" id="KW-1185">Reference proteome</keyword>
<keyword evidence="1" id="KW-0472">Membrane</keyword>
<feature type="transmembrane region" description="Helical" evidence="1">
    <location>
        <begin position="123"/>
        <end position="141"/>
    </location>
</feature>
<evidence type="ECO:0000313" key="3">
    <source>
        <dbReference type="Proteomes" id="UP000198769"/>
    </source>
</evidence>
<proteinExistence type="predicted"/>
<dbReference type="EMBL" id="FOVD01000005">
    <property type="protein sequence ID" value="SFN57156.1"/>
    <property type="molecule type" value="Genomic_DNA"/>
</dbReference>
<organism evidence="2 3">
    <name type="scientific">Chryseobacterium oleae</name>
    <dbReference type="NCBI Taxonomy" id="491207"/>
    <lineage>
        <taxon>Bacteria</taxon>
        <taxon>Pseudomonadati</taxon>
        <taxon>Bacteroidota</taxon>
        <taxon>Flavobacteriia</taxon>
        <taxon>Flavobacteriales</taxon>
        <taxon>Weeksellaceae</taxon>
        <taxon>Chryseobacterium group</taxon>
        <taxon>Chryseobacterium</taxon>
    </lineage>
</organism>
<keyword evidence="1" id="KW-1133">Transmembrane helix</keyword>
<dbReference type="AlphaFoldDB" id="A0A1I5A452"/>
<dbReference type="RefSeq" id="WP_090025524.1">
    <property type="nucleotide sequence ID" value="NZ_FOVD01000005.1"/>
</dbReference>